<sequence>MASQVSSKARAPAYITAHTHDVASNTITTTHGGHIPLSMEQNNSALTLLSHLSAYSLAGCLMEHFVVFHSWQLTTSPDELQRLQTPTGMRTLYIYVIPKMITTLLACYLAWTTNQTWLKWCVACLTVSWVSSFTVQIPLQRRIQQTGDSKALVTLVWTDWVRVGSMLGHCGIVFWGCHSLG</sequence>
<proteinExistence type="predicted"/>
<reference evidence="2 3" key="1">
    <citation type="submission" date="2017-03" db="EMBL/GenBank/DDBJ databases">
        <title>Genomes of endolithic fungi from Antarctica.</title>
        <authorList>
            <person name="Coleine C."/>
            <person name="Masonjones S."/>
            <person name="Stajich J.E."/>
        </authorList>
    </citation>
    <scope>NUCLEOTIDE SEQUENCE [LARGE SCALE GENOMIC DNA]</scope>
    <source>
        <strain evidence="2 3">CCFEE 5311</strain>
    </source>
</reference>
<keyword evidence="1" id="KW-0472">Membrane</keyword>
<protein>
    <submittedName>
        <fullName evidence="2">Uncharacterized protein</fullName>
    </submittedName>
</protein>
<dbReference type="OrthoDB" id="3816857at2759"/>
<dbReference type="EMBL" id="NAJP01000154">
    <property type="protein sequence ID" value="TKA25635.1"/>
    <property type="molecule type" value="Genomic_DNA"/>
</dbReference>
<evidence type="ECO:0000313" key="2">
    <source>
        <dbReference type="EMBL" id="TKA25635.1"/>
    </source>
</evidence>
<gene>
    <name evidence="2" type="ORF">B0A54_17429</name>
</gene>
<organism evidence="2 3">
    <name type="scientific">Friedmanniomyces endolithicus</name>
    <dbReference type="NCBI Taxonomy" id="329885"/>
    <lineage>
        <taxon>Eukaryota</taxon>
        <taxon>Fungi</taxon>
        <taxon>Dikarya</taxon>
        <taxon>Ascomycota</taxon>
        <taxon>Pezizomycotina</taxon>
        <taxon>Dothideomycetes</taxon>
        <taxon>Dothideomycetidae</taxon>
        <taxon>Mycosphaerellales</taxon>
        <taxon>Teratosphaeriaceae</taxon>
        <taxon>Friedmanniomyces</taxon>
    </lineage>
</organism>
<comment type="caution">
    <text evidence="2">The sequence shown here is derived from an EMBL/GenBank/DDBJ whole genome shotgun (WGS) entry which is preliminary data.</text>
</comment>
<keyword evidence="1" id="KW-0812">Transmembrane</keyword>
<accession>A0A4U0TUY7</accession>
<dbReference type="AlphaFoldDB" id="A0A4U0TUY7"/>
<keyword evidence="1" id="KW-1133">Transmembrane helix</keyword>
<feature type="transmembrane region" description="Helical" evidence="1">
    <location>
        <begin position="92"/>
        <end position="111"/>
    </location>
</feature>
<name>A0A4U0TUY7_9PEZI</name>
<evidence type="ECO:0000313" key="3">
    <source>
        <dbReference type="Proteomes" id="UP000310066"/>
    </source>
</evidence>
<dbReference type="Proteomes" id="UP000310066">
    <property type="component" value="Unassembled WGS sequence"/>
</dbReference>
<evidence type="ECO:0000256" key="1">
    <source>
        <dbReference type="SAM" id="Phobius"/>
    </source>
</evidence>